<feature type="region of interest" description="Disordered" evidence="6">
    <location>
        <begin position="1"/>
        <end position="24"/>
    </location>
</feature>
<evidence type="ECO:0000259" key="8">
    <source>
        <dbReference type="PROSITE" id="PS50850"/>
    </source>
</evidence>
<feature type="transmembrane region" description="Helical" evidence="7">
    <location>
        <begin position="246"/>
        <end position="269"/>
    </location>
</feature>
<feature type="transmembrane region" description="Helical" evidence="7">
    <location>
        <begin position="315"/>
        <end position="333"/>
    </location>
</feature>
<evidence type="ECO:0000256" key="4">
    <source>
        <dbReference type="ARBA" id="ARBA00022989"/>
    </source>
</evidence>
<organism evidence="9 10">
    <name type="scientific">Saccharopolyspora ipomoeae</name>
    <dbReference type="NCBI Taxonomy" id="3042027"/>
    <lineage>
        <taxon>Bacteria</taxon>
        <taxon>Bacillati</taxon>
        <taxon>Actinomycetota</taxon>
        <taxon>Actinomycetes</taxon>
        <taxon>Pseudonocardiales</taxon>
        <taxon>Pseudonocardiaceae</taxon>
        <taxon>Saccharopolyspora</taxon>
    </lineage>
</organism>
<accession>A0ABT6PJM1</accession>
<evidence type="ECO:0000256" key="1">
    <source>
        <dbReference type="ARBA" id="ARBA00004651"/>
    </source>
</evidence>
<dbReference type="InterPro" id="IPR036259">
    <property type="entry name" value="MFS_trans_sf"/>
</dbReference>
<evidence type="ECO:0000256" key="7">
    <source>
        <dbReference type="SAM" id="Phobius"/>
    </source>
</evidence>
<evidence type="ECO:0000256" key="6">
    <source>
        <dbReference type="SAM" id="MobiDB-lite"/>
    </source>
</evidence>
<feature type="transmembrane region" description="Helical" evidence="7">
    <location>
        <begin position="409"/>
        <end position="428"/>
    </location>
</feature>
<keyword evidence="10" id="KW-1185">Reference proteome</keyword>
<dbReference type="InterPro" id="IPR020846">
    <property type="entry name" value="MFS_dom"/>
</dbReference>
<sequence>MPQPETPTEDTRPPDRPETASTPPVRHRWRGLALLTGTMVVDNDESKLVTTLFPVLRSALAIPTSALGVLIAVGQLIGMVTSPLWMWLARRYNRKIVLVICSGLWGTWSIAAGFSQNFTQLLVLYAVAAAGFQGAQPIVNDLLGDLFDDTTRGRATGYLYGALQLSNVVMGPLIGMLSLFEDGWRYGFFASGALNIVVGVLTLALLKDPGIGASEPQLAGLDRQQRAARSKLTWARLKDLMRIRTFQLMVVQRLLSSHLLILTFGVVFLVDVHHYGNAVAALVLMPMGIGYFLGTWIGGEVTDRVSRRIPRSGRVLLLQIAQLAFALVALALQVNWGNIVVFAVIYAALGFLQGVNPGINRPIVMSTTPPELRGAAFVVLLSVAQAIAWAIYSAGAGFLAEAIGMKATFFWLLGVVMIVNAAFITLLYKPYDRDRRSVQNALADGARTQTT</sequence>
<keyword evidence="3 7" id="KW-0812">Transmembrane</keyword>
<feature type="transmembrane region" description="Helical" evidence="7">
    <location>
        <begin position="376"/>
        <end position="403"/>
    </location>
</feature>
<evidence type="ECO:0000256" key="2">
    <source>
        <dbReference type="ARBA" id="ARBA00022448"/>
    </source>
</evidence>
<keyword evidence="5 7" id="KW-0472">Membrane</keyword>
<feature type="transmembrane region" description="Helical" evidence="7">
    <location>
        <begin position="66"/>
        <end position="89"/>
    </location>
</feature>
<proteinExistence type="predicted"/>
<evidence type="ECO:0000256" key="3">
    <source>
        <dbReference type="ARBA" id="ARBA00022692"/>
    </source>
</evidence>
<keyword evidence="4 7" id="KW-1133">Transmembrane helix</keyword>
<evidence type="ECO:0000313" key="9">
    <source>
        <dbReference type="EMBL" id="MDI2028195.1"/>
    </source>
</evidence>
<feature type="transmembrane region" description="Helical" evidence="7">
    <location>
        <begin position="186"/>
        <end position="206"/>
    </location>
</feature>
<dbReference type="SUPFAM" id="SSF103473">
    <property type="entry name" value="MFS general substrate transporter"/>
    <property type="match status" value="1"/>
</dbReference>
<evidence type="ECO:0000313" key="10">
    <source>
        <dbReference type="Proteomes" id="UP001237595"/>
    </source>
</evidence>
<feature type="transmembrane region" description="Helical" evidence="7">
    <location>
        <begin position="339"/>
        <end position="355"/>
    </location>
</feature>
<dbReference type="PROSITE" id="PS50850">
    <property type="entry name" value="MFS"/>
    <property type="match status" value="1"/>
</dbReference>
<dbReference type="InterPro" id="IPR044770">
    <property type="entry name" value="MFS_spinster-like"/>
</dbReference>
<dbReference type="PANTHER" id="PTHR23505:SF52">
    <property type="entry name" value="MAJOR FACILITATOR SUPERFAMILY PROTEIN"/>
    <property type="match status" value="1"/>
</dbReference>
<evidence type="ECO:0000256" key="5">
    <source>
        <dbReference type="ARBA" id="ARBA00023136"/>
    </source>
</evidence>
<dbReference type="RefSeq" id="WP_281454560.1">
    <property type="nucleotide sequence ID" value="NZ_JASAOF010000002.1"/>
</dbReference>
<gene>
    <name evidence="9" type="ORF">QFW96_06220</name>
</gene>
<reference evidence="9 10" key="1">
    <citation type="submission" date="2023-04" db="EMBL/GenBank/DDBJ databases">
        <title>Draft genome sequence of Saccharopolyspora sp. TS4A08 isolated from sweet potato rhizospheric soil.</title>
        <authorList>
            <person name="Suksaard P."/>
            <person name="Duangmal K."/>
        </authorList>
    </citation>
    <scope>NUCLEOTIDE SEQUENCE [LARGE SCALE GENOMIC DNA]</scope>
    <source>
        <strain evidence="9 10">TS4A08</strain>
    </source>
</reference>
<dbReference type="EMBL" id="JASAOF010000002">
    <property type="protein sequence ID" value="MDI2028195.1"/>
    <property type="molecule type" value="Genomic_DNA"/>
</dbReference>
<dbReference type="Pfam" id="PF07690">
    <property type="entry name" value="MFS_1"/>
    <property type="match status" value="1"/>
</dbReference>
<name>A0ABT6PJM1_9PSEU</name>
<feature type="transmembrane region" description="Helical" evidence="7">
    <location>
        <begin position="159"/>
        <end position="180"/>
    </location>
</feature>
<protein>
    <submittedName>
        <fullName evidence="9">MFS transporter</fullName>
    </submittedName>
</protein>
<dbReference type="Proteomes" id="UP001237595">
    <property type="component" value="Unassembled WGS sequence"/>
</dbReference>
<keyword evidence="2" id="KW-0813">Transport</keyword>
<comment type="subcellular location">
    <subcellularLocation>
        <location evidence="1">Cell membrane</location>
        <topology evidence="1">Multi-pass membrane protein</topology>
    </subcellularLocation>
</comment>
<comment type="caution">
    <text evidence="9">The sequence shown here is derived from an EMBL/GenBank/DDBJ whole genome shotgun (WGS) entry which is preliminary data.</text>
</comment>
<feature type="compositionally biased region" description="Basic and acidic residues" evidence="6">
    <location>
        <begin position="9"/>
        <end position="18"/>
    </location>
</feature>
<feature type="transmembrane region" description="Helical" evidence="7">
    <location>
        <begin position="275"/>
        <end position="294"/>
    </location>
</feature>
<feature type="transmembrane region" description="Helical" evidence="7">
    <location>
        <begin position="96"/>
        <end position="115"/>
    </location>
</feature>
<feature type="transmembrane region" description="Helical" evidence="7">
    <location>
        <begin position="121"/>
        <end position="139"/>
    </location>
</feature>
<feature type="domain" description="Major facilitator superfamily (MFS) profile" evidence="8">
    <location>
        <begin position="30"/>
        <end position="432"/>
    </location>
</feature>
<dbReference type="PANTHER" id="PTHR23505">
    <property type="entry name" value="SPINSTER"/>
    <property type="match status" value="1"/>
</dbReference>
<dbReference type="InterPro" id="IPR011701">
    <property type="entry name" value="MFS"/>
</dbReference>
<dbReference type="Gene3D" id="1.20.1250.20">
    <property type="entry name" value="MFS general substrate transporter like domains"/>
    <property type="match status" value="2"/>
</dbReference>